<feature type="compositionally biased region" description="Polar residues" evidence="1">
    <location>
        <begin position="253"/>
        <end position="271"/>
    </location>
</feature>
<protein>
    <submittedName>
        <fullName evidence="2">Uncharacterized protein</fullName>
    </submittedName>
</protein>
<feature type="region of interest" description="Disordered" evidence="1">
    <location>
        <begin position="95"/>
        <end position="123"/>
    </location>
</feature>
<dbReference type="Proteomes" id="UP000054007">
    <property type="component" value="Unassembled WGS sequence"/>
</dbReference>
<feature type="region of interest" description="Disordered" evidence="1">
    <location>
        <begin position="344"/>
        <end position="363"/>
    </location>
</feature>
<evidence type="ECO:0000313" key="2">
    <source>
        <dbReference type="EMBL" id="KIY74070.1"/>
    </source>
</evidence>
<evidence type="ECO:0000313" key="3">
    <source>
        <dbReference type="Proteomes" id="UP000054007"/>
    </source>
</evidence>
<feature type="compositionally biased region" description="Polar residues" evidence="1">
    <location>
        <begin position="236"/>
        <end position="245"/>
    </location>
</feature>
<feature type="region of interest" description="Disordered" evidence="1">
    <location>
        <begin position="235"/>
        <end position="335"/>
    </location>
</feature>
<dbReference type="OrthoDB" id="3358956at2759"/>
<keyword evidence="3" id="KW-1185">Reference proteome</keyword>
<dbReference type="STRING" id="1314674.A0A0D7BUY7"/>
<feature type="region of interest" description="Disordered" evidence="1">
    <location>
        <begin position="372"/>
        <end position="414"/>
    </location>
</feature>
<dbReference type="AlphaFoldDB" id="A0A0D7BUY7"/>
<organism evidence="2 3">
    <name type="scientific">Cylindrobasidium torrendii FP15055 ss-10</name>
    <dbReference type="NCBI Taxonomy" id="1314674"/>
    <lineage>
        <taxon>Eukaryota</taxon>
        <taxon>Fungi</taxon>
        <taxon>Dikarya</taxon>
        <taxon>Basidiomycota</taxon>
        <taxon>Agaricomycotina</taxon>
        <taxon>Agaricomycetes</taxon>
        <taxon>Agaricomycetidae</taxon>
        <taxon>Agaricales</taxon>
        <taxon>Marasmiineae</taxon>
        <taxon>Physalacriaceae</taxon>
        <taxon>Cylindrobasidium</taxon>
    </lineage>
</organism>
<reference evidence="2 3" key="1">
    <citation type="journal article" date="2015" name="Fungal Genet. Biol.">
        <title>Evolution of novel wood decay mechanisms in Agaricales revealed by the genome sequences of Fistulina hepatica and Cylindrobasidium torrendii.</title>
        <authorList>
            <person name="Floudas D."/>
            <person name="Held B.W."/>
            <person name="Riley R."/>
            <person name="Nagy L.G."/>
            <person name="Koehler G."/>
            <person name="Ransdell A.S."/>
            <person name="Younus H."/>
            <person name="Chow J."/>
            <person name="Chiniquy J."/>
            <person name="Lipzen A."/>
            <person name="Tritt A."/>
            <person name="Sun H."/>
            <person name="Haridas S."/>
            <person name="LaButti K."/>
            <person name="Ohm R.A."/>
            <person name="Kues U."/>
            <person name="Blanchette R.A."/>
            <person name="Grigoriev I.V."/>
            <person name="Minto R.E."/>
            <person name="Hibbett D.S."/>
        </authorList>
    </citation>
    <scope>NUCLEOTIDE SEQUENCE [LARGE SCALE GENOMIC DNA]</scope>
    <source>
        <strain evidence="2 3">FP15055 ss-10</strain>
    </source>
</reference>
<proteinExistence type="predicted"/>
<accession>A0A0D7BUY7</accession>
<dbReference type="EMBL" id="KN880432">
    <property type="protein sequence ID" value="KIY74070.1"/>
    <property type="molecule type" value="Genomic_DNA"/>
</dbReference>
<gene>
    <name evidence="2" type="ORF">CYLTODRAFT_484826</name>
</gene>
<sequence length="446" mass="49072">MNTGDQRIKQLISDLETRRLAVEIYDKAKVNTGPGSGFVLGGASTHLPVYCAYIAATNLNSTEFTLDTAKAVTCESKAEFDKHVRTVRGALEKANAGSPKKNVKIAGDRSVPSTPSRRGTRSGAISRYDPLFTKYWTGRPHAEELRRCMNDAEANTAMSGLFDSQTSELKLAMFYWVIMITHPGQHGLSIKELAKSEGLDLNDVQETLSTLQKNSNMAIKTKGAFARAIGLEGASDISSVPNTPSRRPVRTAPTGQTPGKTPMSPSKQKAISPSKVPAFSPAKFGSPSTPKPKAPTGDKRKLPEPPAPDEDDPFVDKPDTPSPAKASRMQVSVEVPSRKVPVFGVASIPGTPTRNHKLPPSPSKLQNVLFAEEKSREELFPSHTKPQESPRRRKRTIVEQDISEDEEERQPRRRFRPVFLDSKQWGRRDPRIVAARLRAKHSRIEP</sequence>
<feature type="compositionally biased region" description="Basic and acidic residues" evidence="1">
    <location>
        <begin position="372"/>
        <end position="390"/>
    </location>
</feature>
<name>A0A0D7BUY7_9AGAR</name>
<evidence type="ECO:0000256" key="1">
    <source>
        <dbReference type="SAM" id="MobiDB-lite"/>
    </source>
</evidence>